<evidence type="ECO:0000256" key="4">
    <source>
        <dbReference type="ARBA" id="ARBA00022833"/>
    </source>
</evidence>
<keyword evidence="1" id="KW-0479">Metal-binding</keyword>
<dbReference type="InterPro" id="IPR031140">
    <property type="entry name" value="IDD1-16"/>
</dbReference>
<dbReference type="InterPro" id="IPR055186">
    <property type="entry name" value="C2H2-2nd_BIRD-IDD"/>
</dbReference>
<evidence type="ECO:0000313" key="10">
    <source>
        <dbReference type="EMBL" id="MED6155817.1"/>
    </source>
</evidence>
<dbReference type="Pfam" id="PF22992">
    <property type="entry name" value="C2CH-4th_BIRD-IDD"/>
    <property type="match status" value="1"/>
</dbReference>
<keyword evidence="11" id="KW-1185">Reference proteome</keyword>
<dbReference type="Proteomes" id="UP001341840">
    <property type="component" value="Unassembled WGS sequence"/>
</dbReference>
<evidence type="ECO:0000256" key="3">
    <source>
        <dbReference type="ARBA" id="ARBA00022771"/>
    </source>
</evidence>
<evidence type="ECO:0000313" key="11">
    <source>
        <dbReference type="Proteomes" id="UP001341840"/>
    </source>
</evidence>
<dbReference type="Pfam" id="PF22996">
    <property type="entry name" value="C2H2-2nd_BIRD-IDD"/>
    <property type="match status" value="1"/>
</dbReference>
<gene>
    <name evidence="10" type="ORF">PIB30_009027</name>
</gene>
<sequence length="397" mass="43982">MMMMSWSEAFSSSVAPPSSSTLVHQQVVHEPNPNNNPNPNSNPVVVKRKRSQPGRPDPEAEVIALSPKSLMATNRFVCEICKKGFQRDQNLQLHRRGHNLPWKLKQREKEEVVRKKVYVCPEKTCVHHDASRALGDLTGIKKHFSRKHGEKRWKCEKCSKKYAVQSDWKAHSKICGTREYRCNCGALFSRKDSFLTHRSFCQALVAQPNHHYNNGLIGGGGGGGVSMAAVAEAMNVFGSPSSSPWMNNNNNVLVLKREEEENWKKVGELLYSSSSSSTVLGHMSATALLQKATQMESITSNAALGFMLSSSSSQPNNPNNNYTSIGCGAAFSSFNSDSSNLLLQHHNSSHEQDHLGFGLTRDFLGVGGFTKFINNPIMASHHSLLTPPHHHFAPHQE</sequence>
<dbReference type="PROSITE" id="PS50157">
    <property type="entry name" value="ZINC_FINGER_C2H2_2"/>
    <property type="match status" value="1"/>
</dbReference>
<proteinExistence type="predicted"/>
<keyword evidence="6" id="KW-0804">Transcription</keyword>
<dbReference type="Gene3D" id="3.30.160.60">
    <property type="entry name" value="Classic Zinc Finger"/>
    <property type="match status" value="2"/>
</dbReference>
<dbReference type="EMBL" id="JASCZI010120849">
    <property type="protein sequence ID" value="MED6155817.1"/>
    <property type="molecule type" value="Genomic_DNA"/>
</dbReference>
<dbReference type="PROSITE" id="PS00028">
    <property type="entry name" value="ZINC_FINGER_C2H2_1"/>
    <property type="match status" value="1"/>
</dbReference>
<dbReference type="PANTHER" id="PTHR10593">
    <property type="entry name" value="SERINE/THREONINE-PROTEIN KINASE RIO"/>
    <property type="match status" value="1"/>
</dbReference>
<dbReference type="InterPro" id="IPR013087">
    <property type="entry name" value="Znf_C2H2_type"/>
</dbReference>
<feature type="region of interest" description="Disordered" evidence="8">
    <location>
        <begin position="11"/>
        <end position="59"/>
    </location>
</feature>
<dbReference type="Pfam" id="PF22995">
    <property type="entry name" value="C2CH-3rd_BIRD-IDD"/>
    <property type="match status" value="1"/>
</dbReference>
<dbReference type="PANTHER" id="PTHR10593:SF236">
    <property type="entry name" value="PROTEIN INDETERMINATE-DOMAIN 11"/>
    <property type="match status" value="1"/>
</dbReference>
<feature type="compositionally biased region" description="Low complexity" evidence="8">
    <location>
        <begin position="28"/>
        <end position="45"/>
    </location>
</feature>
<evidence type="ECO:0000256" key="6">
    <source>
        <dbReference type="ARBA" id="ARBA00023163"/>
    </source>
</evidence>
<dbReference type="SUPFAM" id="SSF57667">
    <property type="entry name" value="beta-beta-alpha zinc fingers"/>
    <property type="match status" value="1"/>
</dbReference>
<feature type="compositionally biased region" description="Low complexity" evidence="8">
    <location>
        <begin position="11"/>
        <end position="20"/>
    </location>
</feature>
<keyword evidence="4" id="KW-0862">Zinc</keyword>
<name>A0ABU6U592_9FABA</name>
<keyword evidence="5" id="KW-0805">Transcription regulation</keyword>
<evidence type="ECO:0000256" key="2">
    <source>
        <dbReference type="ARBA" id="ARBA00022737"/>
    </source>
</evidence>
<evidence type="ECO:0000256" key="8">
    <source>
        <dbReference type="SAM" id="MobiDB-lite"/>
    </source>
</evidence>
<dbReference type="InterPro" id="IPR055185">
    <property type="entry name" value="C2CH-4th_BIRD-IDD"/>
</dbReference>
<reference evidence="10 11" key="1">
    <citation type="journal article" date="2023" name="Plants (Basel)">
        <title>Bridging the Gap: Combining Genomics and Transcriptomics Approaches to Understand Stylosanthes scabra, an Orphan Legume from the Brazilian Caatinga.</title>
        <authorList>
            <person name="Ferreira-Neto J.R.C."/>
            <person name="da Silva M.D."/>
            <person name="Binneck E."/>
            <person name="de Melo N.F."/>
            <person name="da Silva R.H."/>
            <person name="de Melo A.L.T.M."/>
            <person name="Pandolfi V."/>
            <person name="Bustamante F.O."/>
            <person name="Brasileiro-Vidal A.C."/>
            <person name="Benko-Iseppon A.M."/>
        </authorList>
    </citation>
    <scope>NUCLEOTIDE SEQUENCE [LARGE SCALE GENOMIC DNA]</scope>
    <source>
        <tissue evidence="10">Leaves</tissue>
    </source>
</reference>
<keyword evidence="2" id="KW-0677">Repeat</keyword>
<dbReference type="InterPro" id="IPR055187">
    <property type="entry name" value="C2CH-3rd_BIRD-IDD"/>
</dbReference>
<evidence type="ECO:0000256" key="5">
    <source>
        <dbReference type="ARBA" id="ARBA00023015"/>
    </source>
</evidence>
<accession>A0ABU6U592</accession>
<keyword evidence="3 7" id="KW-0863">Zinc-finger</keyword>
<feature type="domain" description="C2H2-type" evidence="9">
    <location>
        <begin position="76"/>
        <end position="98"/>
    </location>
</feature>
<dbReference type="SMART" id="SM00355">
    <property type="entry name" value="ZnF_C2H2"/>
    <property type="match status" value="3"/>
</dbReference>
<evidence type="ECO:0000256" key="7">
    <source>
        <dbReference type="PROSITE-ProRule" id="PRU00042"/>
    </source>
</evidence>
<dbReference type="InterPro" id="IPR036236">
    <property type="entry name" value="Znf_C2H2_sf"/>
</dbReference>
<comment type="caution">
    <text evidence="10">The sequence shown here is derived from an EMBL/GenBank/DDBJ whole genome shotgun (WGS) entry which is preliminary data.</text>
</comment>
<protein>
    <recommendedName>
        <fullName evidence="9">C2H2-type domain-containing protein</fullName>
    </recommendedName>
</protein>
<evidence type="ECO:0000256" key="1">
    <source>
        <dbReference type="ARBA" id="ARBA00022723"/>
    </source>
</evidence>
<organism evidence="10 11">
    <name type="scientific">Stylosanthes scabra</name>
    <dbReference type="NCBI Taxonomy" id="79078"/>
    <lineage>
        <taxon>Eukaryota</taxon>
        <taxon>Viridiplantae</taxon>
        <taxon>Streptophyta</taxon>
        <taxon>Embryophyta</taxon>
        <taxon>Tracheophyta</taxon>
        <taxon>Spermatophyta</taxon>
        <taxon>Magnoliopsida</taxon>
        <taxon>eudicotyledons</taxon>
        <taxon>Gunneridae</taxon>
        <taxon>Pentapetalae</taxon>
        <taxon>rosids</taxon>
        <taxon>fabids</taxon>
        <taxon>Fabales</taxon>
        <taxon>Fabaceae</taxon>
        <taxon>Papilionoideae</taxon>
        <taxon>50 kb inversion clade</taxon>
        <taxon>dalbergioids sensu lato</taxon>
        <taxon>Dalbergieae</taxon>
        <taxon>Pterocarpus clade</taxon>
        <taxon>Stylosanthes</taxon>
    </lineage>
</organism>
<evidence type="ECO:0000259" key="9">
    <source>
        <dbReference type="PROSITE" id="PS50157"/>
    </source>
</evidence>